<reference evidence="1" key="2">
    <citation type="submission" date="2023-06" db="EMBL/GenBank/DDBJ databases">
        <authorList>
            <person name="Ma L."/>
            <person name="Liu K.-W."/>
            <person name="Li Z."/>
            <person name="Hsiao Y.-Y."/>
            <person name="Qi Y."/>
            <person name="Fu T."/>
            <person name="Tang G."/>
            <person name="Zhang D."/>
            <person name="Sun W.-H."/>
            <person name="Liu D.-K."/>
            <person name="Li Y."/>
            <person name="Chen G.-Z."/>
            <person name="Liu X.-D."/>
            <person name="Liao X.-Y."/>
            <person name="Jiang Y.-T."/>
            <person name="Yu X."/>
            <person name="Hao Y."/>
            <person name="Huang J."/>
            <person name="Zhao X.-W."/>
            <person name="Ke S."/>
            <person name="Chen Y.-Y."/>
            <person name="Wu W.-L."/>
            <person name="Hsu J.-L."/>
            <person name="Lin Y.-F."/>
            <person name="Huang M.-D."/>
            <person name="Li C.-Y."/>
            <person name="Huang L."/>
            <person name="Wang Z.-W."/>
            <person name="Zhao X."/>
            <person name="Zhong W.-Y."/>
            <person name="Peng D.-H."/>
            <person name="Ahmad S."/>
            <person name="Lan S."/>
            <person name="Zhang J.-S."/>
            <person name="Tsai W.-C."/>
            <person name="Van De Peer Y."/>
            <person name="Liu Z.-J."/>
        </authorList>
    </citation>
    <scope>NUCLEOTIDE SEQUENCE</scope>
    <source>
        <strain evidence="1">CP</strain>
        <tissue evidence="1">Leaves</tissue>
    </source>
</reference>
<name>A0AAV9D3E5_ACOCL</name>
<sequence>MLAEFLVLLGTFDVGDFIPSLDWVSGLNGFNVRVKKCFEEESVLFHKVNREVVQALEQVARLAAQNQVVD</sequence>
<gene>
    <name evidence="1" type="ORF">QJS10_CPA16g00459</name>
</gene>
<evidence type="ECO:0000313" key="2">
    <source>
        <dbReference type="Proteomes" id="UP001180020"/>
    </source>
</evidence>
<dbReference type="Proteomes" id="UP001180020">
    <property type="component" value="Unassembled WGS sequence"/>
</dbReference>
<dbReference type="EMBL" id="JAUJYO010000016">
    <property type="protein sequence ID" value="KAK1295426.1"/>
    <property type="molecule type" value="Genomic_DNA"/>
</dbReference>
<dbReference type="AlphaFoldDB" id="A0AAV9D3E5"/>
<proteinExistence type="predicted"/>
<evidence type="ECO:0000313" key="1">
    <source>
        <dbReference type="EMBL" id="KAK1295426.1"/>
    </source>
</evidence>
<accession>A0AAV9D3E5</accession>
<reference evidence="1" key="1">
    <citation type="journal article" date="2023" name="Nat. Commun.">
        <title>Diploid and tetraploid genomes of Acorus and the evolution of monocots.</title>
        <authorList>
            <person name="Ma L."/>
            <person name="Liu K.W."/>
            <person name="Li Z."/>
            <person name="Hsiao Y.Y."/>
            <person name="Qi Y."/>
            <person name="Fu T."/>
            <person name="Tang G.D."/>
            <person name="Zhang D."/>
            <person name="Sun W.H."/>
            <person name="Liu D.K."/>
            <person name="Li Y."/>
            <person name="Chen G.Z."/>
            <person name="Liu X.D."/>
            <person name="Liao X.Y."/>
            <person name="Jiang Y.T."/>
            <person name="Yu X."/>
            <person name="Hao Y."/>
            <person name="Huang J."/>
            <person name="Zhao X.W."/>
            <person name="Ke S."/>
            <person name="Chen Y.Y."/>
            <person name="Wu W.L."/>
            <person name="Hsu J.L."/>
            <person name="Lin Y.F."/>
            <person name="Huang M.D."/>
            <person name="Li C.Y."/>
            <person name="Huang L."/>
            <person name="Wang Z.W."/>
            <person name="Zhao X."/>
            <person name="Zhong W.Y."/>
            <person name="Peng D.H."/>
            <person name="Ahmad S."/>
            <person name="Lan S."/>
            <person name="Zhang J.S."/>
            <person name="Tsai W.C."/>
            <person name="Van de Peer Y."/>
            <person name="Liu Z.J."/>
        </authorList>
    </citation>
    <scope>NUCLEOTIDE SEQUENCE</scope>
    <source>
        <strain evidence="1">CP</strain>
    </source>
</reference>
<keyword evidence="2" id="KW-1185">Reference proteome</keyword>
<organism evidence="1 2">
    <name type="scientific">Acorus calamus</name>
    <name type="common">Sweet flag</name>
    <dbReference type="NCBI Taxonomy" id="4465"/>
    <lineage>
        <taxon>Eukaryota</taxon>
        <taxon>Viridiplantae</taxon>
        <taxon>Streptophyta</taxon>
        <taxon>Embryophyta</taxon>
        <taxon>Tracheophyta</taxon>
        <taxon>Spermatophyta</taxon>
        <taxon>Magnoliopsida</taxon>
        <taxon>Liliopsida</taxon>
        <taxon>Acoraceae</taxon>
        <taxon>Acorus</taxon>
    </lineage>
</organism>
<comment type="caution">
    <text evidence="1">The sequence shown here is derived from an EMBL/GenBank/DDBJ whole genome shotgun (WGS) entry which is preliminary data.</text>
</comment>
<protein>
    <submittedName>
        <fullName evidence="1">Uncharacterized protein</fullName>
    </submittedName>
</protein>